<dbReference type="Gramene" id="PRQ16968">
    <property type="protein sequence ID" value="PRQ16968"/>
    <property type="gene ID" value="RchiOBHm_Chr7g0189981"/>
</dbReference>
<keyword evidence="2" id="KW-0812">Transmembrane</keyword>
<dbReference type="Proteomes" id="UP000238479">
    <property type="component" value="Chromosome 7"/>
</dbReference>
<evidence type="ECO:0000256" key="1">
    <source>
        <dbReference type="SAM" id="MobiDB-lite"/>
    </source>
</evidence>
<accession>A0A2P6P4W0</accession>
<organism evidence="3 4">
    <name type="scientific">Rosa chinensis</name>
    <name type="common">China rose</name>
    <dbReference type="NCBI Taxonomy" id="74649"/>
    <lineage>
        <taxon>Eukaryota</taxon>
        <taxon>Viridiplantae</taxon>
        <taxon>Streptophyta</taxon>
        <taxon>Embryophyta</taxon>
        <taxon>Tracheophyta</taxon>
        <taxon>Spermatophyta</taxon>
        <taxon>Magnoliopsida</taxon>
        <taxon>eudicotyledons</taxon>
        <taxon>Gunneridae</taxon>
        <taxon>Pentapetalae</taxon>
        <taxon>rosids</taxon>
        <taxon>fabids</taxon>
        <taxon>Rosales</taxon>
        <taxon>Rosaceae</taxon>
        <taxon>Rosoideae</taxon>
        <taxon>Rosoideae incertae sedis</taxon>
        <taxon>Rosa</taxon>
    </lineage>
</organism>
<evidence type="ECO:0000313" key="3">
    <source>
        <dbReference type="EMBL" id="PRQ16968.1"/>
    </source>
</evidence>
<reference evidence="3 4" key="1">
    <citation type="journal article" date="2018" name="Nat. Genet.">
        <title>The Rosa genome provides new insights in the design of modern roses.</title>
        <authorList>
            <person name="Bendahmane M."/>
        </authorList>
    </citation>
    <scope>NUCLEOTIDE SEQUENCE [LARGE SCALE GENOMIC DNA]</scope>
    <source>
        <strain evidence="4">cv. Old Blush</strain>
    </source>
</reference>
<sequence>MESINISSYFLSSCLLLLVFLCNLTMVRAPTLTTGIRAHIIGPRGAGNPPPCSSTPPRPPDLEEVRRKRIQIAREQAAEHAVAWCRELEKTMASFKSEFLNELRQFRLELITSVMEQSVLTSSVPIISLRVTQSVSSGLQFGTIESYKPPPPPQAMVDPYPYQQQEPSPPSRSRPPVPQPQHADPYGYELQQPPPPPTRPLVPVHALGESPSPAHMRYTHHSLSNGDFD</sequence>
<feature type="region of interest" description="Disordered" evidence="1">
    <location>
        <begin position="142"/>
        <end position="229"/>
    </location>
</feature>
<name>A0A2P6P4W0_ROSCH</name>
<keyword evidence="2" id="KW-0472">Membrane</keyword>
<dbReference type="EMBL" id="PDCK01000045">
    <property type="protein sequence ID" value="PRQ16968.1"/>
    <property type="molecule type" value="Genomic_DNA"/>
</dbReference>
<gene>
    <name evidence="3" type="ORF">RchiOBHm_Chr7g0189981</name>
</gene>
<proteinExistence type="predicted"/>
<evidence type="ECO:0000313" key="4">
    <source>
        <dbReference type="Proteomes" id="UP000238479"/>
    </source>
</evidence>
<keyword evidence="4" id="KW-1185">Reference proteome</keyword>
<comment type="caution">
    <text evidence="3">The sequence shown here is derived from an EMBL/GenBank/DDBJ whole genome shotgun (WGS) entry which is preliminary data.</text>
</comment>
<keyword evidence="2" id="KW-1133">Transmembrane helix</keyword>
<feature type="transmembrane region" description="Helical" evidence="2">
    <location>
        <begin position="6"/>
        <end position="27"/>
    </location>
</feature>
<evidence type="ECO:0000256" key="2">
    <source>
        <dbReference type="SAM" id="Phobius"/>
    </source>
</evidence>
<dbReference type="AlphaFoldDB" id="A0A2P6P4W0"/>
<protein>
    <submittedName>
        <fullName evidence="3">Uncharacterized protein</fullName>
    </submittedName>
</protein>
<feature type="compositionally biased region" description="Pro residues" evidence="1">
    <location>
        <begin position="167"/>
        <end position="179"/>
    </location>
</feature>